<gene>
    <name evidence="3" type="ORF">DXN04_28170</name>
</gene>
<dbReference type="AlphaFoldDB" id="A0A3E1NUL3"/>
<dbReference type="PANTHER" id="PTHR30383">
    <property type="entry name" value="THIOESTERASE 1/PROTEASE 1/LYSOPHOSPHOLIPASE L1"/>
    <property type="match status" value="1"/>
</dbReference>
<keyword evidence="4" id="KW-1185">Reference proteome</keyword>
<dbReference type="CDD" id="cd00229">
    <property type="entry name" value="SGNH_hydrolase"/>
    <property type="match status" value="1"/>
</dbReference>
<dbReference type="Proteomes" id="UP000261174">
    <property type="component" value="Unassembled WGS sequence"/>
</dbReference>
<evidence type="ECO:0000256" key="1">
    <source>
        <dbReference type="SAM" id="SignalP"/>
    </source>
</evidence>
<dbReference type="Pfam" id="PF13472">
    <property type="entry name" value="Lipase_GDSL_2"/>
    <property type="match status" value="1"/>
</dbReference>
<evidence type="ECO:0000259" key="2">
    <source>
        <dbReference type="Pfam" id="PF13472"/>
    </source>
</evidence>
<dbReference type="SUPFAM" id="SSF52266">
    <property type="entry name" value="SGNH hydrolase"/>
    <property type="match status" value="1"/>
</dbReference>
<accession>A0A3E1NUL3</accession>
<dbReference type="OrthoDB" id="1246242at2"/>
<protein>
    <submittedName>
        <fullName evidence="3">SGNH/GDSL hydrolase family protein</fullName>
    </submittedName>
</protein>
<evidence type="ECO:0000313" key="3">
    <source>
        <dbReference type="EMBL" id="RFM31593.1"/>
    </source>
</evidence>
<comment type="caution">
    <text evidence="3">The sequence shown here is derived from an EMBL/GenBank/DDBJ whole genome shotgun (WGS) entry which is preliminary data.</text>
</comment>
<keyword evidence="3" id="KW-0378">Hydrolase</keyword>
<organism evidence="3 4">
    <name type="scientific">Chitinophaga silvisoli</name>
    <dbReference type="NCBI Taxonomy" id="2291814"/>
    <lineage>
        <taxon>Bacteria</taxon>
        <taxon>Pseudomonadati</taxon>
        <taxon>Bacteroidota</taxon>
        <taxon>Chitinophagia</taxon>
        <taxon>Chitinophagales</taxon>
        <taxon>Chitinophagaceae</taxon>
        <taxon>Chitinophaga</taxon>
    </lineage>
</organism>
<name>A0A3E1NUL3_9BACT</name>
<proteinExistence type="predicted"/>
<feature type="chain" id="PRO_5017768888" evidence="1">
    <location>
        <begin position="22"/>
        <end position="283"/>
    </location>
</feature>
<dbReference type="EMBL" id="QTJV01000013">
    <property type="protein sequence ID" value="RFM31593.1"/>
    <property type="molecule type" value="Genomic_DNA"/>
</dbReference>
<dbReference type="InterPro" id="IPR013830">
    <property type="entry name" value="SGNH_hydro"/>
</dbReference>
<dbReference type="InterPro" id="IPR036514">
    <property type="entry name" value="SGNH_hydro_sf"/>
</dbReference>
<reference evidence="3 4" key="1">
    <citation type="submission" date="2018-08" db="EMBL/GenBank/DDBJ databases">
        <title>Chitinophaga sp. K20C18050901, a novel bacterium isolated from forest soil.</title>
        <authorList>
            <person name="Wang C."/>
        </authorList>
    </citation>
    <scope>NUCLEOTIDE SEQUENCE [LARGE SCALE GENOMIC DNA]</scope>
    <source>
        <strain evidence="3 4">K20C18050901</strain>
    </source>
</reference>
<evidence type="ECO:0000313" key="4">
    <source>
        <dbReference type="Proteomes" id="UP000261174"/>
    </source>
</evidence>
<dbReference type="InterPro" id="IPR051532">
    <property type="entry name" value="Ester_Hydrolysis_Enzymes"/>
</dbReference>
<feature type="signal peptide" evidence="1">
    <location>
        <begin position="1"/>
        <end position="21"/>
    </location>
</feature>
<sequence>MPIRKLFSLLLIITVSMSSFIPQNESRKSITWTAIGDSFTYLNDHLEESENRVEKGWITRTTELVPGLTYTNQGQNYLTSVEIAYKIDDLGIKPSDVYTIFLGTNDWWLGVKPGTLDDYTNNTGIATLNGAFRVIIDKLRSLNPKAHIILITPMQRGDFVYLLNHNFNSWGSYKEQEGQSLETFVNAVKAIGKAENFEVLDLYSEPRLEISHAVKFKLLRDPVTREYKEYAYPDYTKIPFTVGDRYPYPKEAMDITYDGIHPSDKGGAIIAELLAKVISGIQF</sequence>
<keyword evidence="1" id="KW-0732">Signal</keyword>
<feature type="domain" description="SGNH hydrolase-type esterase" evidence="2">
    <location>
        <begin position="34"/>
        <end position="266"/>
    </location>
</feature>
<dbReference type="GO" id="GO:0016788">
    <property type="term" value="F:hydrolase activity, acting on ester bonds"/>
    <property type="evidence" value="ECO:0007669"/>
    <property type="project" value="UniProtKB-ARBA"/>
</dbReference>
<dbReference type="Gene3D" id="3.40.50.1110">
    <property type="entry name" value="SGNH hydrolase"/>
    <property type="match status" value="1"/>
</dbReference>